<proteinExistence type="predicted"/>
<dbReference type="SUPFAM" id="SSF47175">
    <property type="entry name" value="Cytochromes"/>
    <property type="match status" value="1"/>
</dbReference>
<dbReference type="InterPro" id="IPR002321">
    <property type="entry name" value="Cyt_c_II"/>
</dbReference>
<sequence length="173" mass="19145">MWHDYAYWTNLVKIRGSKLMNKLYIGLAGSILSLSLLTAASAADPKPEDAVRYRQSVYTVIGWHFKPIGAMMKGEIPFDAAAVARHAQYVEMMSKTAIAGFPKGSGPDAVKDTEAKPEIWTHWDQFEAKMNDFQEAAIKLTEVAKGGDQAAIKAQFGKTAETCKACHKEFRTD</sequence>
<keyword evidence="3" id="KW-1185">Reference proteome</keyword>
<dbReference type="EMBL" id="SPMZ01000081">
    <property type="protein sequence ID" value="NMQ21220.1"/>
    <property type="molecule type" value="Genomic_DNA"/>
</dbReference>
<feature type="signal peptide" evidence="1">
    <location>
        <begin position="1"/>
        <end position="42"/>
    </location>
</feature>
<organism evidence="2 3">
    <name type="scientific">Candidatus Competibacter phosphatis</name>
    <dbReference type="NCBI Taxonomy" id="221280"/>
    <lineage>
        <taxon>Bacteria</taxon>
        <taxon>Pseudomonadati</taxon>
        <taxon>Pseudomonadota</taxon>
        <taxon>Gammaproteobacteria</taxon>
        <taxon>Candidatus Competibacteraceae</taxon>
        <taxon>Candidatus Competibacter</taxon>
    </lineage>
</organism>
<dbReference type="Gene3D" id="1.20.120.10">
    <property type="entry name" value="Cytochrome c/b562"/>
    <property type="match status" value="1"/>
</dbReference>
<dbReference type="Proteomes" id="UP000760480">
    <property type="component" value="Unassembled WGS sequence"/>
</dbReference>
<evidence type="ECO:0000313" key="3">
    <source>
        <dbReference type="Proteomes" id="UP000760480"/>
    </source>
</evidence>
<keyword evidence="1" id="KW-0732">Signal</keyword>
<gene>
    <name evidence="2" type="ORF">E4P82_19670</name>
</gene>
<comment type="caution">
    <text evidence="2">The sequence shown here is derived from an EMBL/GenBank/DDBJ whole genome shotgun (WGS) entry which is preliminary data.</text>
</comment>
<feature type="chain" id="PRO_5047268946" evidence="1">
    <location>
        <begin position="43"/>
        <end position="173"/>
    </location>
</feature>
<evidence type="ECO:0000256" key="1">
    <source>
        <dbReference type="SAM" id="SignalP"/>
    </source>
</evidence>
<dbReference type="PROSITE" id="PS51009">
    <property type="entry name" value="CYTCII"/>
    <property type="match status" value="1"/>
</dbReference>
<dbReference type="InterPro" id="IPR015984">
    <property type="entry name" value="Cyt_c_prime_subgr"/>
</dbReference>
<dbReference type="InterPro" id="IPR010980">
    <property type="entry name" value="Cyt_c/b562"/>
</dbReference>
<accession>A0ABX1TP56</accession>
<dbReference type="Pfam" id="PF01322">
    <property type="entry name" value="Cytochrom_C_2"/>
    <property type="match status" value="1"/>
</dbReference>
<dbReference type="PRINTS" id="PR00608">
    <property type="entry name" value="CYTCHROMECII"/>
</dbReference>
<reference evidence="2 3" key="1">
    <citation type="submission" date="2019-03" db="EMBL/GenBank/DDBJ databases">
        <title>Metabolic reconstructions from genomes of highly enriched 'Candidatus Accumulibacter' and 'Candidatus Competibacter' bioreactor populations.</title>
        <authorList>
            <person name="Annavajhala M.K."/>
            <person name="Welles L."/>
            <person name="Abbas B."/>
            <person name="Sorokin D."/>
            <person name="Park H."/>
            <person name="Van Loosdrecht M."/>
            <person name="Chandran K."/>
        </authorList>
    </citation>
    <scope>NUCLEOTIDE SEQUENCE [LARGE SCALE GENOMIC DNA]</scope>
    <source>
        <strain evidence="2 3">SBR_G</strain>
    </source>
</reference>
<protein>
    <submittedName>
        <fullName evidence="2">Cytochrome c</fullName>
    </submittedName>
</protein>
<evidence type="ECO:0000313" key="2">
    <source>
        <dbReference type="EMBL" id="NMQ21220.1"/>
    </source>
</evidence>
<name>A0ABX1TP56_9GAMM</name>